<dbReference type="InterPro" id="IPR036188">
    <property type="entry name" value="FAD/NAD-bd_sf"/>
</dbReference>
<evidence type="ECO:0000313" key="2">
    <source>
        <dbReference type="EMBL" id="RJS44799.1"/>
    </source>
</evidence>
<proteinExistence type="predicted"/>
<comment type="caution">
    <text evidence="2">The sequence shown here is derived from an EMBL/GenBank/DDBJ whole genome shotgun (WGS) entry which is preliminary data.</text>
</comment>
<dbReference type="InterPro" id="IPR002937">
    <property type="entry name" value="Amino_oxidase"/>
</dbReference>
<dbReference type="EMBL" id="QYRP01000002">
    <property type="protein sequence ID" value="RJS44799.1"/>
    <property type="molecule type" value="Genomic_DNA"/>
</dbReference>
<dbReference type="SUPFAM" id="SSF51905">
    <property type="entry name" value="FAD/NAD(P)-binding domain"/>
    <property type="match status" value="1"/>
</dbReference>
<keyword evidence="3" id="KW-1185">Reference proteome</keyword>
<dbReference type="Pfam" id="PF01593">
    <property type="entry name" value="Amino_oxidase"/>
    <property type="match status" value="1"/>
</dbReference>
<dbReference type="PANTHER" id="PTHR43734">
    <property type="entry name" value="PHYTOENE DESATURASE"/>
    <property type="match status" value="1"/>
</dbReference>
<dbReference type="Proteomes" id="UP000276542">
    <property type="component" value="Unassembled WGS sequence"/>
</dbReference>
<evidence type="ECO:0000259" key="1">
    <source>
        <dbReference type="Pfam" id="PF01593"/>
    </source>
</evidence>
<evidence type="ECO:0000313" key="3">
    <source>
        <dbReference type="Proteomes" id="UP000276542"/>
    </source>
</evidence>
<accession>A0A3A5H1V5</accession>
<name>A0A3A5H1V5_9ACTN</name>
<dbReference type="RefSeq" id="WP_120058535.1">
    <property type="nucleotide sequence ID" value="NZ_QYRP01000002.1"/>
</dbReference>
<dbReference type="AlphaFoldDB" id="A0A3A5H1V5"/>
<sequence>MARIAVIGGGFGGLASAARLAKLGHDITLLERGKHLGGAVSTIESEGFTWDAGPTSTLLPAVIRDLFRKSGRPLEKELDLVPQDVVREHWFEDGTTVALRGGSRGVQYDAFEELAPGLGDAWCEHVSSYADDWELLRREYLERPWRPELADKATAARIFTRETLARRLRRTLREERLRLVAAHPFVADGHDIRNVPAWMGMQAYVEQNFGAWTVPGGMAGLSTALADRLETRKVDVQLDTGVRDIVVRDGRAVAVATDAGEVDADFVVCAIDPRTLPVLKQHVMRTMPAMPPVVVHLGLTGDDIPELGPETVFHGDPTLVVRTGGTAPEGGQAWTIQGRGKLAEDVVLALSRKGVNVRPHVEVRIDRSPLVQVEQNGSSPFGVLWQGRDTLRHRLGPTTPIPGVYAAGAHATPGSGLPYVGLSASLVAQEIGPA</sequence>
<dbReference type="GO" id="GO:0016491">
    <property type="term" value="F:oxidoreductase activity"/>
    <property type="evidence" value="ECO:0007669"/>
    <property type="project" value="InterPro"/>
</dbReference>
<reference evidence="3" key="1">
    <citation type="submission" date="2018-09" db="EMBL/GenBank/DDBJ databases">
        <authorList>
            <person name="Zhu H."/>
        </authorList>
    </citation>
    <scope>NUCLEOTIDE SEQUENCE [LARGE SCALE GENOMIC DNA]</scope>
    <source>
        <strain evidence="3">K1W22B-1</strain>
    </source>
</reference>
<dbReference type="OrthoDB" id="9774675at2"/>
<organism evidence="2 3">
    <name type="scientific">Nocardioides cavernaquae</name>
    <dbReference type="NCBI Taxonomy" id="2321396"/>
    <lineage>
        <taxon>Bacteria</taxon>
        <taxon>Bacillati</taxon>
        <taxon>Actinomycetota</taxon>
        <taxon>Actinomycetes</taxon>
        <taxon>Propionibacteriales</taxon>
        <taxon>Nocardioidaceae</taxon>
        <taxon>Nocardioides</taxon>
    </lineage>
</organism>
<gene>
    <name evidence="2" type="ORF">D4739_00115</name>
</gene>
<protein>
    <submittedName>
        <fullName evidence="2">NAD(P)/FAD-dependent oxidoreductase</fullName>
    </submittedName>
</protein>
<feature type="domain" description="Amine oxidase" evidence="1">
    <location>
        <begin position="12"/>
        <end position="308"/>
    </location>
</feature>
<dbReference type="PANTHER" id="PTHR43734:SF1">
    <property type="entry name" value="PHYTOENE DESATURASE"/>
    <property type="match status" value="1"/>
</dbReference>
<dbReference type="Gene3D" id="3.50.50.60">
    <property type="entry name" value="FAD/NAD(P)-binding domain"/>
    <property type="match status" value="2"/>
</dbReference>